<feature type="compositionally biased region" description="Basic and acidic residues" evidence="1">
    <location>
        <begin position="98"/>
        <end position="116"/>
    </location>
</feature>
<comment type="caution">
    <text evidence="2">The sequence shown here is derived from an EMBL/GenBank/DDBJ whole genome shotgun (WGS) entry which is preliminary data.</text>
</comment>
<dbReference type="AlphaFoldDB" id="A0A5B0QYK5"/>
<feature type="region of interest" description="Disordered" evidence="1">
    <location>
        <begin position="79"/>
        <end position="136"/>
    </location>
</feature>
<evidence type="ECO:0000313" key="3">
    <source>
        <dbReference type="Proteomes" id="UP000324748"/>
    </source>
</evidence>
<reference evidence="2 3" key="1">
    <citation type="submission" date="2019-05" db="EMBL/GenBank/DDBJ databases">
        <title>Emergence of the Ug99 lineage of the wheat stem rust pathogen through somatic hybridization.</title>
        <authorList>
            <person name="Li F."/>
            <person name="Upadhyaya N.M."/>
            <person name="Sperschneider J."/>
            <person name="Matny O."/>
            <person name="Nguyen-Phuc H."/>
            <person name="Mago R."/>
            <person name="Raley C."/>
            <person name="Miller M.E."/>
            <person name="Silverstein K.A.T."/>
            <person name="Henningsen E."/>
            <person name="Hirsch C.D."/>
            <person name="Visser B."/>
            <person name="Pretorius Z.A."/>
            <person name="Steffenson B.J."/>
            <person name="Schwessinger B."/>
            <person name="Dodds P.N."/>
            <person name="Figueroa M."/>
        </authorList>
    </citation>
    <scope>NUCLEOTIDE SEQUENCE [LARGE SCALE GENOMIC DNA]</scope>
    <source>
        <strain evidence="2">21-0</strain>
    </source>
</reference>
<dbReference type="Proteomes" id="UP000324748">
    <property type="component" value="Unassembled WGS sequence"/>
</dbReference>
<sequence>MRASVSHRIGRLSHRITRIVITDAENPHHINFPMQCESDTWLAMPMASHYSEPKFKSPCPDSDSEFNLSLSSFIQIQSRSDSKYRLDPPSLDSTISTHDYEGRYQSESEKTSRQPEEAESDCWLQSQLDSGVGPEP</sequence>
<protein>
    <submittedName>
        <fullName evidence="2">Uncharacterized protein</fullName>
    </submittedName>
</protein>
<organism evidence="2 3">
    <name type="scientific">Puccinia graminis f. sp. tritici</name>
    <dbReference type="NCBI Taxonomy" id="56615"/>
    <lineage>
        <taxon>Eukaryota</taxon>
        <taxon>Fungi</taxon>
        <taxon>Dikarya</taxon>
        <taxon>Basidiomycota</taxon>
        <taxon>Pucciniomycotina</taxon>
        <taxon>Pucciniomycetes</taxon>
        <taxon>Pucciniales</taxon>
        <taxon>Pucciniaceae</taxon>
        <taxon>Puccinia</taxon>
    </lineage>
</organism>
<evidence type="ECO:0000313" key="2">
    <source>
        <dbReference type="EMBL" id="KAA1118169.1"/>
    </source>
</evidence>
<gene>
    <name evidence="2" type="ORF">PGT21_032835</name>
</gene>
<proteinExistence type="predicted"/>
<accession>A0A5B0QYK5</accession>
<keyword evidence="3" id="KW-1185">Reference proteome</keyword>
<evidence type="ECO:0000256" key="1">
    <source>
        <dbReference type="SAM" id="MobiDB-lite"/>
    </source>
</evidence>
<name>A0A5B0QYK5_PUCGR</name>
<dbReference type="EMBL" id="VSWC01000002">
    <property type="protein sequence ID" value="KAA1118169.1"/>
    <property type="molecule type" value="Genomic_DNA"/>
</dbReference>